<evidence type="ECO:0000256" key="4">
    <source>
        <dbReference type="ARBA" id="ARBA00023136"/>
    </source>
</evidence>
<keyword evidence="2" id="KW-0812">Transmembrane</keyword>
<gene>
    <name evidence="5" type="ORF">K435DRAFT_867575</name>
</gene>
<evidence type="ECO:0000256" key="1">
    <source>
        <dbReference type="ARBA" id="ARBA00004141"/>
    </source>
</evidence>
<dbReference type="EMBL" id="ML179463">
    <property type="protein sequence ID" value="THU87122.1"/>
    <property type="molecule type" value="Genomic_DNA"/>
</dbReference>
<dbReference type="Pfam" id="PF00083">
    <property type="entry name" value="Sugar_tr"/>
    <property type="match status" value="1"/>
</dbReference>
<dbReference type="InterPro" id="IPR036259">
    <property type="entry name" value="MFS_trans_sf"/>
</dbReference>
<evidence type="ECO:0000313" key="5">
    <source>
        <dbReference type="EMBL" id="THU87122.1"/>
    </source>
</evidence>
<reference evidence="5 6" key="1">
    <citation type="journal article" date="2019" name="Nat. Ecol. Evol.">
        <title>Megaphylogeny resolves global patterns of mushroom evolution.</title>
        <authorList>
            <person name="Varga T."/>
            <person name="Krizsan K."/>
            <person name="Foldi C."/>
            <person name="Dima B."/>
            <person name="Sanchez-Garcia M."/>
            <person name="Sanchez-Ramirez S."/>
            <person name="Szollosi G.J."/>
            <person name="Szarkandi J.G."/>
            <person name="Papp V."/>
            <person name="Albert L."/>
            <person name="Andreopoulos W."/>
            <person name="Angelini C."/>
            <person name="Antonin V."/>
            <person name="Barry K.W."/>
            <person name="Bougher N.L."/>
            <person name="Buchanan P."/>
            <person name="Buyck B."/>
            <person name="Bense V."/>
            <person name="Catcheside P."/>
            <person name="Chovatia M."/>
            <person name="Cooper J."/>
            <person name="Damon W."/>
            <person name="Desjardin D."/>
            <person name="Finy P."/>
            <person name="Geml J."/>
            <person name="Haridas S."/>
            <person name="Hughes K."/>
            <person name="Justo A."/>
            <person name="Karasinski D."/>
            <person name="Kautmanova I."/>
            <person name="Kiss B."/>
            <person name="Kocsube S."/>
            <person name="Kotiranta H."/>
            <person name="LaButti K.M."/>
            <person name="Lechner B.E."/>
            <person name="Liimatainen K."/>
            <person name="Lipzen A."/>
            <person name="Lukacs Z."/>
            <person name="Mihaltcheva S."/>
            <person name="Morgado L.N."/>
            <person name="Niskanen T."/>
            <person name="Noordeloos M.E."/>
            <person name="Ohm R.A."/>
            <person name="Ortiz-Santana B."/>
            <person name="Ovrebo C."/>
            <person name="Racz N."/>
            <person name="Riley R."/>
            <person name="Savchenko A."/>
            <person name="Shiryaev A."/>
            <person name="Soop K."/>
            <person name="Spirin V."/>
            <person name="Szebenyi C."/>
            <person name="Tomsovsky M."/>
            <person name="Tulloss R.E."/>
            <person name="Uehling J."/>
            <person name="Grigoriev I.V."/>
            <person name="Vagvolgyi C."/>
            <person name="Papp T."/>
            <person name="Martin F.M."/>
            <person name="Miettinen O."/>
            <person name="Hibbett D.S."/>
            <person name="Nagy L.G."/>
        </authorList>
    </citation>
    <scope>NUCLEOTIDE SEQUENCE [LARGE SCALE GENOMIC DNA]</scope>
    <source>
        <strain evidence="5 6">CBS 962.96</strain>
    </source>
</reference>
<sequence>MPGSPGRVVDSLAHTDTFVWDTVVDSTHFTGGGINLNVGKNKLVGILMTSFSAFVGFLYGYDSPSISGVKEILYCFIGYKHSETPLQEIQALRMPSPHPQNLVVSSLSAGTFIGALLGNTNRPIRFISITLVGDGELSSTVSSSMLVWRLHHHSILVGRVFAGLNPGLGGCLVLYQSECAPKQIRGAVVSLYMRAGTAGLLLADREQCEKRHAISRCLSYPNQHSVHFCLHSSFCNGYSPESPRWLIKRDRFNDTAKSLSRLTSLTFSGPGPSRDRP</sequence>
<name>A0A4S8LDW6_DENBC</name>
<dbReference type="GO" id="GO:0016020">
    <property type="term" value="C:membrane"/>
    <property type="evidence" value="ECO:0007669"/>
    <property type="project" value="UniProtKB-SubCell"/>
</dbReference>
<keyword evidence="3" id="KW-1133">Transmembrane helix</keyword>
<evidence type="ECO:0000313" key="6">
    <source>
        <dbReference type="Proteomes" id="UP000297245"/>
    </source>
</evidence>
<dbReference type="Gene3D" id="1.20.1250.20">
    <property type="entry name" value="MFS general substrate transporter like domains"/>
    <property type="match status" value="1"/>
</dbReference>
<evidence type="ECO:0000256" key="2">
    <source>
        <dbReference type="ARBA" id="ARBA00022692"/>
    </source>
</evidence>
<dbReference type="Proteomes" id="UP000297245">
    <property type="component" value="Unassembled WGS sequence"/>
</dbReference>
<keyword evidence="4" id="KW-0472">Membrane</keyword>
<organism evidence="5 6">
    <name type="scientific">Dendrothele bispora (strain CBS 962.96)</name>
    <dbReference type="NCBI Taxonomy" id="1314807"/>
    <lineage>
        <taxon>Eukaryota</taxon>
        <taxon>Fungi</taxon>
        <taxon>Dikarya</taxon>
        <taxon>Basidiomycota</taxon>
        <taxon>Agaricomycotina</taxon>
        <taxon>Agaricomycetes</taxon>
        <taxon>Agaricomycetidae</taxon>
        <taxon>Agaricales</taxon>
        <taxon>Agaricales incertae sedis</taxon>
        <taxon>Dendrothele</taxon>
    </lineage>
</organism>
<dbReference type="PANTHER" id="PTHR48022">
    <property type="entry name" value="PLASTIDIC GLUCOSE TRANSPORTER 4"/>
    <property type="match status" value="1"/>
</dbReference>
<proteinExistence type="predicted"/>
<accession>A0A4S8LDW6</accession>
<dbReference type="AlphaFoldDB" id="A0A4S8LDW6"/>
<dbReference type="OrthoDB" id="6612291at2759"/>
<comment type="subcellular location">
    <subcellularLocation>
        <location evidence="1">Membrane</location>
        <topology evidence="1">Multi-pass membrane protein</topology>
    </subcellularLocation>
</comment>
<dbReference type="InterPro" id="IPR050360">
    <property type="entry name" value="MFS_Sugar_Transporters"/>
</dbReference>
<keyword evidence="6" id="KW-1185">Reference proteome</keyword>
<dbReference type="PANTHER" id="PTHR48022:SF17">
    <property type="entry name" value="HEXOSE TRANSPORTER"/>
    <property type="match status" value="1"/>
</dbReference>
<dbReference type="InterPro" id="IPR005828">
    <property type="entry name" value="MFS_sugar_transport-like"/>
</dbReference>
<evidence type="ECO:0000256" key="3">
    <source>
        <dbReference type="ARBA" id="ARBA00022989"/>
    </source>
</evidence>
<protein>
    <recommendedName>
        <fullName evidence="7">Major facilitator superfamily (MFS) profile domain-containing protein</fullName>
    </recommendedName>
</protein>
<dbReference type="GO" id="GO:0005351">
    <property type="term" value="F:carbohydrate:proton symporter activity"/>
    <property type="evidence" value="ECO:0007669"/>
    <property type="project" value="TreeGrafter"/>
</dbReference>
<evidence type="ECO:0008006" key="7">
    <source>
        <dbReference type="Google" id="ProtNLM"/>
    </source>
</evidence>